<dbReference type="OrthoDB" id="2142724at2759"/>
<dbReference type="PANTHER" id="PTHR46564">
    <property type="entry name" value="TRANSPOSASE"/>
    <property type="match status" value="1"/>
</dbReference>
<organism evidence="2 3">
    <name type="scientific">Mycena venus</name>
    <dbReference type="NCBI Taxonomy" id="2733690"/>
    <lineage>
        <taxon>Eukaryota</taxon>
        <taxon>Fungi</taxon>
        <taxon>Dikarya</taxon>
        <taxon>Basidiomycota</taxon>
        <taxon>Agaricomycotina</taxon>
        <taxon>Agaricomycetes</taxon>
        <taxon>Agaricomycetidae</taxon>
        <taxon>Agaricales</taxon>
        <taxon>Marasmiineae</taxon>
        <taxon>Mycenaceae</taxon>
        <taxon>Mycena</taxon>
    </lineage>
</organism>
<keyword evidence="3" id="KW-1185">Reference proteome</keyword>
<dbReference type="PANTHER" id="PTHR46564:SF1">
    <property type="entry name" value="TRANSPOSASE"/>
    <property type="match status" value="1"/>
</dbReference>
<dbReference type="NCBIfam" id="NF033545">
    <property type="entry name" value="transpos_IS630"/>
    <property type="match status" value="1"/>
</dbReference>
<sequence length="319" mass="36647">MPSRTISRDLKDRIPVLFFDKNFSMQKICDVLGIKKTLVYKTLDYHTVHGTSYNPAAYRSGRPRILDATDIKFILALIEQCHTIYIDEIQEKLLTQRNVSVSVTTLLRTMRRLELTRKCVSIHALERNDLQRSAYMNRMADLVPDANMLMFIDEAAKDDRTLGRSKGWSLRGQRCIQRRAFIRGKRYSILPVITLDGTVAHDIVEGAINSTRFIQFLEEHVIPLTNPYPGPRSVLVLDNCSIHHAEEVRVLVEDQALCKLVFLPPYSPDLNPIEQAFASIKAFLRRHWKDSCLSLIDRACHNITPDKAWGYFRASGYVV</sequence>
<dbReference type="Proteomes" id="UP000620124">
    <property type="component" value="Unassembled WGS sequence"/>
</dbReference>
<dbReference type="GO" id="GO:0003676">
    <property type="term" value="F:nucleic acid binding"/>
    <property type="evidence" value="ECO:0007669"/>
    <property type="project" value="InterPro"/>
</dbReference>
<name>A0A8H6XT90_9AGAR</name>
<proteinExistence type="predicted"/>
<evidence type="ECO:0000313" key="2">
    <source>
        <dbReference type="EMBL" id="KAF7345996.1"/>
    </source>
</evidence>
<dbReference type="InterPro" id="IPR047655">
    <property type="entry name" value="Transpos_IS630-like"/>
</dbReference>
<dbReference type="EMBL" id="JACAZI010000013">
    <property type="protein sequence ID" value="KAF7345996.1"/>
    <property type="molecule type" value="Genomic_DNA"/>
</dbReference>
<gene>
    <name evidence="2" type="ORF">MVEN_01622200</name>
</gene>
<feature type="domain" description="Tc1-like transposase DDE" evidence="1">
    <location>
        <begin position="149"/>
        <end position="286"/>
    </location>
</feature>
<dbReference type="InterPro" id="IPR036397">
    <property type="entry name" value="RNaseH_sf"/>
</dbReference>
<reference evidence="2" key="1">
    <citation type="submission" date="2020-05" db="EMBL/GenBank/DDBJ databases">
        <title>Mycena genomes resolve the evolution of fungal bioluminescence.</title>
        <authorList>
            <person name="Tsai I.J."/>
        </authorList>
    </citation>
    <scope>NUCLEOTIDE SEQUENCE</scope>
    <source>
        <strain evidence="2">CCC161011</strain>
    </source>
</reference>
<dbReference type="Pfam" id="PF13358">
    <property type="entry name" value="DDE_3"/>
    <property type="match status" value="1"/>
</dbReference>
<dbReference type="SUPFAM" id="SSF46689">
    <property type="entry name" value="Homeodomain-like"/>
    <property type="match status" value="1"/>
</dbReference>
<dbReference type="InterPro" id="IPR038717">
    <property type="entry name" value="Tc1-like_DDE_dom"/>
</dbReference>
<comment type="caution">
    <text evidence="2">The sequence shown here is derived from an EMBL/GenBank/DDBJ whole genome shotgun (WGS) entry which is preliminary data.</text>
</comment>
<dbReference type="Gene3D" id="3.30.420.10">
    <property type="entry name" value="Ribonuclease H-like superfamily/Ribonuclease H"/>
    <property type="match status" value="1"/>
</dbReference>
<accession>A0A8H6XT90</accession>
<dbReference type="AlphaFoldDB" id="A0A8H6XT90"/>
<evidence type="ECO:0000313" key="3">
    <source>
        <dbReference type="Proteomes" id="UP000620124"/>
    </source>
</evidence>
<protein>
    <submittedName>
        <fullName evidence="2">Tc1-mariner class transposase</fullName>
    </submittedName>
</protein>
<dbReference type="InterPro" id="IPR009057">
    <property type="entry name" value="Homeodomain-like_sf"/>
</dbReference>
<evidence type="ECO:0000259" key="1">
    <source>
        <dbReference type="Pfam" id="PF13358"/>
    </source>
</evidence>